<dbReference type="PANTHER" id="PTHR11206">
    <property type="entry name" value="MULTIDRUG RESISTANCE PROTEIN"/>
    <property type="match status" value="1"/>
</dbReference>
<evidence type="ECO:0000313" key="4">
    <source>
        <dbReference type="Proteomes" id="UP000604825"/>
    </source>
</evidence>
<dbReference type="GO" id="GO:0015297">
    <property type="term" value="F:antiporter activity"/>
    <property type="evidence" value="ECO:0007669"/>
    <property type="project" value="InterPro"/>
</dbReference>
<sequence length="127" mass="13690">MILLRNIWGYAYSSDEDVVACIARMLPILAVSFFVDGLSGSLSGVIIGCGKQKIGARVNLGAFYLVGIPTAVLLAFVFHLNGMGLWLGIMCGSISKLALLLWITLHIDWENEAIKAKHRVLGSSVQA</sequence>
<gene>
    <name evidence="3" type="ORF">NCGR_LOCUS2963</name>
</gene>
<dbReference type="GO" id="GO:0016020">
    <property type="term" value="C:membrane"/>
    <property type="evidence" value="ECO:0007669"/>
    <property type="project" value="InterPro"/>
</dbReference>
<proteinExistence type="inferred from homology"/>
<name>A0A811MI04_9POAL</name>
<dbReference type="InterPro" id="IPR002528">
    <property type="entry name" value="MATE_fam"/>
</dbReference>
<dbReference type="OrthoDB" id="685370at2759"/>
<keyword evidence="2" id="KW-1133">Transmembrane helix</keyword>
<organism evidence="3 4">
    <name type="scientific">Miscanthus lutarioriparius</name>
    <dbReference type="NCBI Taxonomy" id="422564"/>
    <lineage>
        <taxon>Eukaryota</taxon>
        <taxon>Viridiplantae</taxon>
        <taxon>Streptophyta</taxon>
        <taxon>Embryophyta</taxon>
        <taxon>Tracheophyta</taxon>
        <taxon>Spermatophyta</taxon>
        <taxon>Magnoliopsida</taxon>
        <taxon>Liliopsida</taxon>
        <taxon>Poales</taxon>
        <taxon>Poaceae</taxon>
        <taxon>PACMAD clade</taxon>
        <taxon>Panicoideae</taxon>
        <taxon>Andropogonodae</taxon>
        <taxon>Andropogoneae</taxon>
        <taxon>Saccharinae</taxon>
        <taxon>Miscanthus</taxon>
    </lineage>
</organism>
<dbReference type="EMBL" id="CAJGYO010000001">
    <property type="protein sequence ID" value="CAD6205130.1"/>
    <property type="molecule type" value="Genomic_DNA"/>
</dbReference>
<protein>
    <submittedName>
        <fullName evidence="3">Uncharacterized protein</fullName>
    </submittedName>
</protein>
<dbReference type="GO" id="GO:0042910">
    <property type="term" value="F:xenobiotic transmembrane transporter activity"/>
    <property type="evidence" value="ECO:0007669"/>
    <property type="project" value="InterPro"/>
</dbReference>
<comment type="similarity">
    <text evidence="1">Belongs to the multi antimicrobial extrusion (MATE) (TC 2.A.66.1) family.</text>
</comment>
<evidence type="ECO:0000256" key="1">
    <source>
        <dbReference type="ARBA" id="ARBA00010199"/>
    </source>
</evidence>
<comment type="caution">
    <text evidence="3">The sequence shown here is derived from an EMBL/GenBank/DDBJ whole genome shotgun (WGS) entry which is preliminary data.</text>
</comment>
<feature type="transmembrane region" description="Helical" evidence="2">
    <location>
        <begin position="85"/>
        <end position="105"/>
    </location>
</feature>
<dbReference type="AlphaFoldDB" id="A0A811MI04"/>
<dbReference type="Proteomes" id="UP000604825">
    <property type="component" value="Unassembled WGS sequence"/>
</dbReference>
<evidence type="ECO:0000256" key="2">
    <source>
        <dbReference type="SAM" id="Phobius"/>
    </source>
</evidence>
<feature type="transmembrane region" description="Helical" evidence="2">
    <location>
        <begin position="25"/>
        <end position="49"/>
    </location>
</feature>
<keyword evidence="4" id="KW-1185">Reference proteome</keyword>
<evidence type="ECO:0000313" key="3">
    <source>
        <dbReference type="EMBL" id="CAD6205130.1"/>
    </source>
</evidence>
<dbReference type="Pfam" id="PF01554">
    <property type="entry name" value="MatE"/>
    <property type="match status" value="1"/>
</dbReference>
<feature type="transmembrane region" description="Helical" evidence="2">
    <location>
        <begin position="61"/>
        <end position="79"/>
    </location>
</feature>
<keyword evidence="2" id="KW-0812">Transmembrane</keyword>
<accession>A0A811MI04</accession>
<reference evidence="3" key="1">
    <citation type="submission" date="2020-10" db="EMBL/GenBank/DDBJ databases">
        <authorList>
            <person name="Han B."/>
            <person name="Lu T."/>
            <person name="Zhao Q."/>
            <person name="Huang X."/>
            <person name="Zhao Y."/>
        </authorList>
    </citation>
    <scope>NUCLEOTIDE SEQUENCE</scope>
</reference>
<keyword evidence="2" id="KW-0472">Membrane</keyword>